<feature type="region of interest" description="Disordered" evidence="1">
    <location>
        <begin position="1"/>
        <end position="28"/>
    </location>
</feature>
<feature type="compositionally biased region" description="Basic and acidic residues" evidence="1">
    <location>
        <begin position="915"/>
        <end position="924"/>
    </location>
</feature>
<feature type="compositionally biased region" description="Low complexity" evidence="1">
    <location>
        <begin position="314"/>
        <end position="329"/>
    </location>
</feature>
<dbReference type="EMBL" id="PUHW01000023">
    <property type="protein sequence ID" value="KAG0690656.1"/>
    <property type="molecule type" value="Genomic_DNA"/>
</dbReference>
<feature type="region of interest" description="Disordered" evidence="1">
    <location>
        <begin position="749"/>
        <end position="987"/>
    </location>
</feature>
<feature type="region of interest" description="Disordered" evidence="1">
    <location>
        <begin position="308"/>
        <end position="352"/>
    </location>
</feature>
<feature type="region of interest" description="Disordered" evidence="1">
    <location>
        <begin position="218"/>
        <end position="287"/>
    </location>
</feature>
<feature type="compositionally biased region" description="Pro residues" evidence="1">
    <location>
        <begin position="330"/>
        <end position="351"/>
    </location>
</feature>
<feature type="region of interest" description="Disordered" evidence="1">
    <location>
        <begin position="474"/>
        <end position="545"/>
    </location>
</feature>
<feature type="compositionally biased region" description="Basic and acidic residues" evidence="1">
    <location>
        <begin position="778"/>
        <end position="808"/>
    </location>
</feature>
<feature type="compositionally biased region" description="Acidic residues" evidence="1">
    <location>
        <begin position="761"/>
        <end position="773"/>
    </location>
</feature>
<sequence length="1585" mass="177157">MIPRGDSSVRGNSYSRGGRYRAKSGMGHRISSYKQDIDDSYYHSNAYTVKHNDNYNDNYNNQYGNPYSTSYSCNNTYDNTYKGAYDLGYEKNSINGYKHYDESYNKLSNSKYLQTYHMNNKISKIDNLHDKNYINDNKRLSSLEKPEIIADDDYSKSPIRSTVSSRVSSASTSPKIIYAELHKSNNLITSGNNQVSSATDKSLDKSITNTSFKISTLPKGPKLASNTVSNKLLDPSGSLSERETKTVSLDNPTLITEKKNVDTSTATTTSSSSSASSSFPNKANLFPHSSTSLAVVDKPRIEEVDSKLSNHQLSSPSSHIATAPTASAAAPPPPHPPPPPPPPTAADPPPTALTEPVAHVVHVAKDTTTAIENRLVTIASAGIPKAPAAIISSASIPKAPAAIISSDSLPTAHVSTMKRHSNLELHHPSSISASVSPYSSSSNNANADINSRADTDVRGAPLSLTITKAEIIPTGPSRKLTNNNNISQSQDGNIQDLKNNSLKRRLSSETISDSLTEDGKYKKRASNSLPYDNFSNPSNNNSDYYAHARDDDIVSYTRRDFYENETKYIDYEPTVKVEQEKMDMLKTGLSFKKPEATTKITPRLQDISFRPNKDVNSSDPCLETVASNDENDVISFKQNSHNLTKQSPGKSASILKGIVGLSSHISNDIDGGDDVYKSKSTSGIDGIDDSNSDTLRNIKHLHDEQKSHSNVENLDHQEKKSDTTGIYGNKMKEEFGEVNNFVVNEEVSISREGSSNQNEDPLSDDEMIEDLEQLSDISKSDYPDSDDLKNENYDSKNFARKEEAKFMIEDDSSPLGVSTLEKEGSSKVDETKIDNSLSNEADDEEMNDNSNESDNDNLPNKEDDSSHEQFDNDDDGSSDVSDSNSFHEGEDSNGDDDQEGSVNKVGKVKSLEATVKVENEHDDILSNGNDDSVSNGHDDISFSEPDYIPSNERDDMLSGEDDNIPFNENDDMPSDENDDMLSDENNDLLSYENDDSIEYDNKEEPVKKHTKINNVETIVNDSGVENISTGDMYLDNEETPLPDGEDDDVAWPGSEVVNGDNDNSVKSELSSNNDIGKSAPDVVDDAVKVKPKKVSKKKLSKMLIHPTYNAVAFDDGLSYHTGKLKRRRTPHYHINEDHLDIILPWQMLKILGCSLGEKIPSFREGSRSVITNFSLSKVEKDYCCRPNLNIFKFDHTMTSTLSPNTELYANHTYKDLKSRIKTEFNWYDHVLPALEYSEQLTGGIDECCASNYYSSRIKKFKSKISDRPSDQSVLSKLNYKWSETMLNVVKNSLEFKTGSTMLLIDRQLGDENKFFADLNLLFKYGYKFDYVLNTNYFNAPLQYQALILTILDEIYNERFSWCKNIKNVTIFEPTPVEAGFYSKRNNEFFRTDKFDLTVLFTANKSTYCSQPSVELKKVVETFQQYPASIGKITMSVQRSGFRLNYNSIMSLNSYLHKVDMIPERSVDSQYFYNFSDLHISFGNLPAQIKKDFDNSSVYEGSILKYGKINNCLYAIHFLVSGGNTVWVYDDPIMIIARNKTVSTNRIKKMLKKIKWKESDSNLTLKFKFFTNKKLKITRNSENGSQ</sequence>
<evidence type="ECO:0000313" key="3">
    <source>
        <dbReference type="Proteomes" id="UP000697127"/>
    </source>
</evidence>
<organism evidence="2 3">
    <name type="scientific">Pichia californica</name>
    <dbReference type="NCBI Taxonomy" id="460514"/>
    <lineage>
        <taxon>Eukaryota</taxon>
        <taxon>Fungi</taxon>
        <taxon>Dikarya</taxon>
        <taxon>Ascomycota</taxon>
        <taxon>Saccharomycotina</taxon>
        <taxon>Pichiomycetes</taxon>
        <taxon>Pichiales</taxon>
        <taxon>Pichiaceae</taxon>
        <taxon>Pichia</taxon>
    </lineage>
</organism>
<feature type="compositionally biased region" description="Polar residues" evidence="1">
    <location>
        <begin position="1060"/>
        <end position="1075"/>
    </location>
</feature>
<feature type="region of interest" description="Disordered" evidence="1">
    <location>
        <begin position="1056"/>
        <end position="1077"/>
    </location>
</feature>
<feature type="compositionally biased region" description="Basic and acidic residues" evidence="1">
    <location>
        <begin position="703"/>
        <end position="722"/>
    </location>
</feature>
<feature type="compositionally biased region" description="Basic and acidic residues" evidence="1">
    <location>
        <begin position="859"/>
        <end position="870"/>
    </location>
</feature>
<gene>
    <name evidence="2" type="ORF">C6P40_002019</name>
</gene>
<proteinExistence type="predicted"/>
<name>A0A9P6WPE0_9ASCO</name>
<feature type="compositionally biased region" description="Polar residues" evidence="1">
    <location>
        <begin position="751"/>
        <end position="760"/>
    </location>
</feature>
<feature type="compositionally biased region" description="Low complexity" evidence="1">
    <location>
        <begin position="263"/>
        <end position="278"/>
    </location>
</feature>
<keyword evidence="3" id="KW-1185">Reference proteome</keyword>
<feature type="compositionally biased region" description="Acidic residues" evidence="1">
    <location>
        <begin position="957"/>
        <end position="987"/>
    </location>
</feature>
<reference evidence="2" key="1">
    <citation type="submission" date="2020-11" db="EMBL/GenBank/DDBJ databases">
        <title>Kefir isolates.</title>
        <authorList>
            <person name="Marcisauskas S."/>
            <person name="Kim Y."/>
            <person name="Blasche S."/>
        </authorList>
    </citation>
    <scope>NUCLEOTIDE SEQUENCE</scope>
    <source>
        <strain evidence="2">Olga-1</strain>
    </source>
</reference>
<feature type="region of interest" description="Disordered" evidence="1">
    <location>
        <begin position="430"/>
        <end position="453"/>
    </location>
</feature>
<dbReference type="Proteomes" id="UP000697127">
    <property type="component" value="Unassembled WGS sequence"/>
</dbReference>
<accession>A0A9P6WPE0</accession>
<comment type="caution">
    <text evidence="2">The sequence shown here is derived from an EMBL/GenBank/DDBJ whole genome shotgun (WGS) entry which is preliminary data.</text>
</comment>
<feature type="compositionally biased region" description="Polar residues" evidence="1">
    <location>
        <begin position="926"/>
        <end position="935"/>
    </location>
</feature>
<feature type="compositionally biased region" description="Low complexity" evidence="1">
    <location>
        <begin position="530"/>
        <end position="545"/>
    </location>
</feature>
<feature type="compositionally biased region" description="Acidic residues" evidence="1">
    <location>
        <begin position="840"/>
        <end position="855"/>
    </location>
</feature>
<feature type="region of interest" description="Disordered" evidence="1">
    <location>
        <begin position="703"/>
        <end position="726"/>
    </location>
</feature>
<feature type="compositionally biased region" description="Basic and acidic residues" evidence="1">
    <location>
        <begin position="820"/>
        <end position="833"/>
    </location>
</feature>
<feature type="compositionally biased region" description="Low complexity" evidence="1">
    <location>
        <begin position="8"/>
        <end position="17"/>
    </location>
</feature>
<feature type="compositionally biased region" description="Polar residues" evidence="1">
    <location>
        <begin position="479"/>
        <end position="500"/>
    </location>
</feature>
<protein>
    <submittedName>
        <fullName evidence="2">Uncharacterized protein</fullName>
    </submittedName>
</protein>
<dbReference type="OrthoDB" id="3998224at2759"/>
<feature type="compositionally biased region" description="Low complexity" evidence="1">
    <location>
        <begin position="430"/>
        <end position="450"/>
    </location>
</feature>
<evidence type="ECO:0000313" key="2">
    <source>
        <dbReference type="EMBL" id="KAG0690656.1"/>
    </source>
</evidence>
<evidence type="ECO:0000256" key="1">
    <source>
        <dbReference type="SAM" id="MobiDB-lite"/>
    </source>
</evidence>